<keyword evidence="10" id="KW-1185">Reference proteome</keyword>
<evidence type="ECO:0000256" key="7">
    <source>
        <dbReference type="ARBA" id="ARBA00023180"/>
    </source>
</evidence>
<keyword evidence="3" id="KW-0732">Signal</keyword>
<protein>
    <recommendedName>
        <fullName evidence="8">Ig-like domain-containing protein</fullName>
    </recommendedName>
</protein>
<sequence>LYILVSTLYTTKSVSVGEDVTLTCTRRSNFSRLLFWMKFVAGNLPEVLGAAYTFDNGHVITAPFKCGGKQQFHKKDEAMYHCAVSTWSRDECKTGAMNYTVVQSPTISDPVQPGESVNLQCSVLSGSQMGSCPSEDRVLWFGVRKDTILGSIIYTDGNTPYECDTKSDMSSNSKRCVYHLLKNVSSSDSGIYYCALAMCGEIIFGNGTKLEVEGKWMIVKKIKSTFVDQNLFLIFNWQQKQAMRRLTHLFTIHPFAINLFWLHLSPAAYKLRPSQSPVPDCLKPPVRAFQRYLFCLSVSDLILSSVTEPACPLKLSACGNWTWIWT</sequence>
<evidence type="ECO:0000256" key="2">
    <source>
        <dbReference type="ARBA" id="ARBA00022475"/>
    </source>
</evidence>
<dbReference type="STRING" id="8078.ENSFHEP00000027442"/>
<accession>A0A3Q2QL97</accession>
<dbReference type="InterPro" id="IPR013783">
    <property type="entry name" value="Ig-like_fold"/>
</dbReference>
<evidence type="ECO:0000256" key="1">
    <source>
        <dbReference type="ARBA" id="ARBA00004236"/>
    </source>
</evidence>
<evidence type="ECO:0000256" key="6">
    <source>
        <dbReference type="ARBA" id="ARBA00023157"/>
    </source>
</evidence>
<reference evidence="9" key="1">
    <citation type="submission" date="2025-08" db="UniProtKB">
        <authorList>
            <consortium name="Ensembl"/>
        </authorList>
    </citation>
    <scope>IDENTIFICATION</scope>
</reference>
<evidence type="ECO:0000313" key="10">
    <source>
        <dbReference type="Proteomes" id="UP000265000"/>
    </source>
</evidence>
<dbReference type="Gene3D" id="2.60.40.10">
    <property type="entry name" value="Immunoglobulins"/>
    <property type="match status" value="2"/>
</dbReference>
<dbReference type="Ensembl" id="ENSFHET00000000113.1">
    <property type="protein sequence ID" value="ENSFHEP00000027442.1"/>
    <property type="gene ID" value="ENSFHEG00000010937.1"/>
</dbReference>
<keyword evidence="5" id="KW-0472">Membrane</keyword>
<evidence type="ECO:0000256" key="4">
    <source>
        <dbReference type="ARBA" id="ARBA00022859"/>
    </source>
</evidence>
<dbReference type="InterPro" id="IPR052051">
    <property type="entry name" value="TCR_complex_component"/>
</dbReference>
<dbReference type="Proteomes" id="UP000265000">
    <property type="component" value="Unplaced"/>
</dbReference>
<dbReference type="PANTHER" id="PTHR19433">
    <property type="entry name" value="T-CELL RECEPTOR ALPHA CHAIN V REGION-RELATED"/>
    <property type="match status" value="1"/>
</dbReference>
<proteinExistence type="predicted"/>
<dbReference type="Pfam" id="PF07686">
    <property type="entry name" value="V-set"/>
    <property type="match status" value="1"/>
</dbReference>
<evidence type="ECO:0000313" key="9">
    <source>
        <dbReference type="Ensembl" id="ENSFHEP00000027442.1"/>
    </source>
</evidence>
<dbReference type="PROSITE" id="PS50835">
    <property type="entry name" value="IG_LIKE"/>
    <property type="match status" value="1"/>
</dbReference>
<keyword evidence="6" id="KW-1015">Disulfide bond</keyword>
<dbReference type="GO" id="GO:0005886">
    <property type="term" value="C:plasma membrane"/>
    <property type="evidence" value="ECO:0007669"/>
    <property type="project" value="UniProtKB-SubCell"/>
</dbReference>
<evidence type="ECO:0000256" key="5">
    <source>
        <dbReference type="ARBA" id="ARBA00023136"/>
    </source>
</evidence>
<keyword evidence="4" id="KW-0391">Immunity</keyword>
<dbReference type="CDD" id="cd00099">
    <property type="entry name" value="IgV"/>
    <property type="match status" value="1"/>
</dbReference>
<name>A0A3Q2QL97_FUNHE</name>
<dbReference type="SMART" id="SM00409">
    <property type="entry name" value="IG"/>
    <property type="match status" value="2"/>
</dbReference>
<feature type="domain" description="Ig-like" evidence="8">
    <location>
        <begin position="99"/>
        <end position="194"/>
    </location>
</feature>
<dbReference type="PANTHER" id="PTHR19433:SF111">
    <property type="entry name" value="T CELL RECEPTOR ALPHA VARIABLE 4"/>
    <property type="match status" value="1"/>
</dbReference>
<dbReference type="GO" id="GO:0002376">
    <property type="term" value="P:immune system process"/>
    <property type="evidence" value="ECO:0007669"/>
    <property type="project" value="UniProtKB-KW"/>
</dbReference>
<comment type="subcellular location">
    <subcellularLocation>
        <location evidence="1">Cell membrane</location>
    </subcellularLocation>
</comment>
<reference evidence="9" key="2">
    <citation type="submission" date="2025-09" db="UniProtKB">
        <authorList>
            <consortium name="Ensembl"/>
        </authorList>
    </citation>
    <scope>IDENTIFICATION</scope>
</reference>
<evidence type="ECO:0000259" key="8">
    <source>
        <dbReference type="PROSITE" id="PS50835"/>
    </source>
</evidence>
<dbReference type="InterPro" id="IPR036179">
    <property type="entry name" value="Ig-like_dom_sf"/>
</dbReference>
<dbReference type="SUPFAM" id="SSF48726">
    <property type="entry name" value="Immunoglobulin"/>
    <property type="match status" value="2"/>
</dbReference>
<dbReference type="InterPro" id="IPR013106">
    <property type="entry name" value="Ig_V-set"/>
</dbReference>
<dbReference type="GO" id="GO:0009617">
    <property type="term" value="P:response to bacterium"/>
    <property type="evidence" value="ECO:0007669"/>
    <property type="project" value="TreeGrafter"/>
</dbReference>
<dbReference type="GeneTree" id="ENSGT01030000234530"/>
<organism evidence="9 10">
    <name type="scientific">Fundulus heteroclitus</name>
    <name type="common">Killifish</name>
    <name type="synonym">Mummichog</name>
    <dbReference type="NCBI Taxonomy" id="8078"/>
    <lineage>
        <taxon>Eukaryota</taxon>
        <taxon>Metazoa</taxon>
        <taxon>Chordata</taxon>
        <taxon>Craniata</taxon>
        <taxon>Vertebrata</taxon>
        <taxon>Euteleostomi</taxon>
        <taxon>Actinopterygii</taxon>
        <taxon>Neopterygii</taxon>
        <taxon>Teleostei</taxon>
        <taxon>Neoteleostei</taxon>
        <taxon>Acanthomorphata</taxon>
        <taxon>Ovalentaria</taxon>
        <taxon>Atherinomorphae</taxon>
        <taxon>Cyprinodontiformes</taxon>
        <taxon>Fundulidae</taxon>
        <taxon>Fundulus</taxon>
    </lineage>
</organism>
<keyword evidence="2" id="KW-1003">Cell membrane</keyword>
<evidence type="ECO:0000256" key="3">
    <source>
        <dbReference type="ARBA" id="ARBA00022729"/>
    </source>
</evidence>
<dbReference type="InterPro" id="IPR007110">
    <property type="entry name" value="Ig-like_dom"/>
</dbReference>
<dbReference type="InterPro" id="IPR003599">
    <property type="entry name" value="Ig_sub"/>
</dbReference>
<keyword evidence="7" id="KW-0325">Glycoprotein</keyword>
<dbReference type="AlphaFoldDB" id="A0A3Q2QL97"/>